<dbReference type="PROSITE" id="PS51257">
    <property type="entry name" value="PROKAR_LIPOPROTEIN"/>
    <property type="match status" value="1"/>
</dbReference>
<organism evidence="1 2">
    <name type="scientific">Aliidongia dinghuensis</name>
    <dbReference type="NCBI Taxonomy" id="1867774"/>
    <lineage>
        <taxon>Bacteria</taxon>
        <taxon>Pseudomonadati</taxon>
        <taxon>Pseudomonadota</taxon>
        <taxon>Alphaproteobacteria</taxon>
        <taxon>Rhodospirillales</taxon>
        <taxon>Dongiaceae</taxon>
        <taxon>Aliidongia</taxon>
    </lineage>
</organism>
<comment type="caution">
    <text evidence="1">The sequence shown here is derived from an EMBL/GenBank/DDBJ whole genome shotgun (WGS) entry which is preliminary data.</text>
</comment>
<dbReference type="RefSeq" id="WP_189045131.1">
    <property type="nucleotide sequence ID" value="NZ_BMJQ01000004.1"/>
</dbReference>
<reference evidence="1" key="2">
    <citation type="submission" date="2020-09" db="EMBL/GenBank/DDBJ databases">
        <authorList>
            <person name="Sun Q."/>
            <person name="Zhou Y."/>
        </authorList>
    </citation>
    <scope>NUCLEOTIDE SEQUENCE</scope>
    <source>
        <strain evidence="1">CGMCC 1.15725</strain>
    </source>
</reference>
<dbReference type="EMBL" id="BMJQ01000004">
    <property type="protein sequence ID" value="GGF14299.1"/>
    <property type="molecule type" value="Genomic_DNA"/>
</dbReference>
<evidence type="ECO:0008006" key="3">
    <source>
        <dbReference type="Google" id="ProtNLM"/>
    </source>
</evidence>
<reference evidence="1" key="1">
    <citation type="journal article" date="2014" name="Int. J. Syst. Evol. Microbiol.">
        <title>Complete genome sequence of Corynebacterium casei LMG S-19264T (=DSM 44701T), isolated from a smear-ripened cheese.</title>
        <authorList>
            <consortium name="US DOE Joint Genome Institute (JGI-PGF)"/>
            <person name="Walter F."/>
            <person name="Albersmeier A."/>
            <person name="Kalinowski J."/>
            <person name="Ruckert C."/>
        </authorList>
    </citation>
    <scope>NUCLEOTIDE SEQUENCE</scope>
    <source>
        <strain evidence="1">CGMCC 1.15725</strain>
    </source>
</reference>
<evidence type="ECO:0000313" key="2">
    <source>
        <dbReference type="Proteomes" id="UP000646365"/>
    </source>
</evidence>
<dbReference type="AlphaFoldDB" id="A0A8J2YS98"/>
<sequence length="91" mass="9985">MKRLILLVGLALSGCADPHEPLSRDFGNAVNSNIAAQVINPTPQWSGDPSTNGQRVDNAVNRYLNNKVYRPLLPLEGGKVYDHTSEQSQQQ</sequence>
<gene>
    <name evidence="1" type="ORF">GCM10011611_20080</name>
</gene>
<protein>
    <recommendedName>
        <fullName evidence="3">Lipoprotein</fullName>
    </recommendedName>
</protein>
<dbReference type="Proteomes" id="UP000646365">
    <property type="component" value="Unassembled WGS sequence"/>
</dbReference>
<accession>A0A8J2YS98</accession>
<name>A0A8J2YS98_9PROT</name>
<keyword evidence="2" id="KW-1185">Reference proteome</keyword>
<evidence type="ECO:0000313" key="1">
    <source>
        <dbReference type="EMBL" id="GGF14299.1"/>
    </source>
</evidence>
<proteinExistence type="predicted"/>